<feature type="domain" description="CREG-like beta-barrel" evidence="2">
    <location>
        <begin position="43"/>
        <end position="151"/>
    </location>
</feature>
<dbReference type="InterPro" id="IPR055343">
    <property type="entry name" value="CREG_beta-barrel"/>
</dbReference>
<evidence type="ECO:0000256" key="1">
    <source>
        <dbReference type="SAM" id="SignalP"/>
    </source>
</evidence>
<dbReference type="InterPro" id="IPR012349">
    <property type="entry name" value="Split_barrel_FMN-bd"/>
</dbReference>
<reference evidence="3" key="1">
    <citation type="journal article" date="2020" name="Fungal Divers.">
        <title>Resolving the Mortierellaceae phylogeny through synthesis of multi-gene phylogenetics and phylogenomics.</title>
        <authorList>
            <person name="Vandepol N."/>
            <person name="Liber J."/>
            <person name="Desiro A."/>
            <person name="Na H."/>
            <person name="Kennedy M."/>
            <person name="Barry K."/>
            <person name="Grigoriev I.V."/>
            <person name="Miller A.N."/>
            <person name="O'Donnell K."/>
            <person name="Stajich J.E."/>
            <person name="Bonito G."/>
        </authorList>
    </citation>
    <scope>NUCLEOTIDE SEQUENCE</scope>
    <source>
        <strain evidence="3">MES-2147</strain>
    </source>
</reference>
<dbReference type="Gene3D" id="2.30.110.10">
    <property type="entry name" value="Electron Transport, Fmn-binding Protein, Chain A"/>
    <property type="match status" value="1"/>
</dbReference>
<comment type="caution">
    <text evidence="3">The sequence shown here is derived from an EMBL/GenBank/DDBJ whole genome shotgun (WGS) entry which is preliminary data.</text>
</comment>
<keyword evidence="1" id="KW-0732">Signal</keyword>
<keyword evidence="4" id="KW-1185">Reference proteome</keyword>
<feature type="signal peptide" evidence="1">
    <location>
        <begin position="1"/>
        <end position="22"/>
    </location>
</feature>
<dbReference type="EMBL" id="JAAAHW010007683">
    <property type="protein sequence ID" value="KAF9946830.1"/>
    <property type="molecule type" value="Genomic_DNA"/>
</dbReference>
<accession>A0A9P6IT27</accession>
<dbReference type="OrthoDB" id="2138282at2759"/>
<feature type="chain" id="PRO_5040449116" description="CREG-like beta-barrel domain-containing protein" evidence="1">
    <location>
        <begin position="23"/>
        <end position="152"/>
    </location>
</feature>
<gene>
    <name evidence="3" type="ORF">BGZ65_009359</name>
</gene>
<evidence type="ECO:0000313" key="4">
    <source>
        <dbReference type="Proteomes" id="UP000749646"/>
    </source>
</evidence>
<proteinExistence type="predicted"/>
<dbReference type="PANTHER" id="PTHR37273">
    <property type="entry name" value="CHROMOSOME 8, WHOLE GENOME SHOTGUN SEQUENCE"/>
    <property type="match status" value="1"/>
</dbReference>
<name>A0A9P6IT27_9FUNG</name>
<dbReference type="Proteomes" id="UP000749646">
    <property type="component" value="Unassembled WGS sequence"/>
</dbReference>
<dbReference type="PANTHER" id="PTHR37273:SF1">
    <property type="entry name" value="ADL397C-AP"/>
    <property type="match status" value="1"/>
</dbReference>
<evidence type="ECO:0000259" key="2">
    <source>
        <dbReference type="Pfam" id="PF13883"/>
    </source>
</evidence>
<dbReference type="SUPFAM" id="SSF50475">
    <property type="entry name" value="FMN-binding split barrel"/>
    <property type="match status" value="1"/>
</dbReference>
<organism evidence="3 4">
    <name type="scientific">Modicella reniformis</name>
    <dbReference type="NCBI Taxonomy" id="1440133"/>
    <lineage>
        <taxon>Eukaryota</taxon>
        <taxon>Fungi</taxon>
        <taxon>Fungi incertae sedis</taxon>
        <taxon>Mucoromycota</taxon>
        <taxon>Mortierellomycotina</taxon>
        <taxon>Mortierellomycetes</taxon>
        <taxon>Mortierellales</taxon>
        <taxon>Mortierellaceae</taxon>
        <taxon>Modicella</taxon>
    </lineage>
</organism>
<sequence length="152" mass="16149">MYSFRALVVTASLALFSVTALALPASAPCHGPGQNAVAAFGETHEQAAGLARNLVKNTGIGTLMSVMSASHRDGELEGYPFGSMDFYVDDCDASGTPLLLLSHLQINVQNARADNRISLAIRKLPAEGERSSPMADPRVTLHGRLVLLEEET</sequence>
<dbReference type="Pfam" id="PF13883">
    <property type="entry name" value="CREG_beta-barrel"/>
    <property type="match status" value="1"/>
</dbReference>
<protein>
    <recommendedName>
        <fullName evidence="2">CREG-like beta-barrel domain-containing protein</fullName>
    </recommendedName>
</protein>
<evidence type="ECO:0000313" key="3">
    <source>
        <dbReference type="EMBL" id="KAF9946830.1"/>
    </source>
</evidence>
<dbReference type="AlphaFoldDB" id="A0A9P6IT27"/>
<feature type="non-terminal residue" evidence="3">
    <location>
        <position position="152"/>
    </location>
</feature>